<dbReference type="FunFam" id="3.40.50.12780:FF:000012">
    <property type="entry name" value="Non-ribosomal peptide synthetase"/>
    <property type="match status" value="1"/>
</dbReference>
<dbReference type="FunFam" id="3.30.300.30:FF:000015">
    <property type="entry name" value="Nonribosomal peptide synthase SidD"/>
    <property type="match status" value="1"/>
</dbReference>
<dbReference type="InterPro" id="IPR000873">
    <property type="entry name" value="AMP-dep_synth/lig_dom"/>
</dbReference>
<feature type="domain" description="Carrier" evidence="6">
    <location>
        <begin position="767"/>
        <end position="842"/>
    </location>
</feature>
<dbReference type="InterPro" id="IPR020806">
    <property type="entry name" value="PKS_PP-bd"/>
</dbReference>
<feature type="domain" description="Carrier" evidence="6">
    <location>
        <begin position="1824"/>
        <end position="1899"/>
    </location>
</feature>
<dbReference type="InterPro" id="IPR010071">
    <property type="entry name" value="AA_adenyl_dom"/>
</dbReference>
<evidence type="ECO:0000256" key="4">
    <source>
        <dbReference type="ARBA" id="ARBA00022553"/>
    </source>
</evidence>
<evidence type="ECO:0000256" key="2">
    <source>
        <dbReference type="ARBA" id="ARBA00006432"/>
    </source>
</evidence>
<dbReference type="SUPFAM" id="SSF52777">
    <property type="entry name" value="CoA-dependent acyltransferases"/>
    <property type="match status" value="3"/>
</dbReference>
<dbReference type="InterPro" id="IPR042099">
    <property type="entry name" value="ANL_N_sf"/>
</dbReference>
<evidence type="ECO:0000259" key="6">
    <source>
        <dbReference type="PROSITE" id="PS50075"/>
    </source>
</evidence>
<dbReference type="InterPro" id="IPR009081">
    <property type="entry name" value="PP-bd_ACP"/>
</dbReference>
<comment type="caution">
    <text evidence="7">The sequence shown here is derived from an EMBL/GenBank/DDBJ whole genome shotgun (WGS) entry which is preliminary data.</text>
</comment>
<dbReference type="Pfam" id="PF00668">
    <property type="entry name" value="Condensation"/>
    <property type="match status" value="2"/>
</dbReference>
<dbReference type="Proteomes" id="UP000535491">
    <property type="component" value="Unassembled WGS sequence"/>
</dbReference>
<dbReference type="FunFam" id="2.30.38.10:FF:000001">
    <property type="entry name" value="Non-ribosomal peptide synthetase PvdI"/>
    <property type="match status" value="1"/>
</dbReference>
<dbReference type="InterPro" id="IPR036736">
    <property type="entry name" value="ACP-like_sf"/>
</dbReference>
<dbReference type="GO" id="GO:0043041">
    <property type="term" value="P:amino acid activation for nonribosomal peptide biosynthetic process"/>
    <property type="evidence" value="ECO:0007669"/>
    <property type="project" value="TreeGrafter"/>
</dbReference>
<dbReference type="GO" id="GO:0005737">
    <property type="term" value="C:cytoplasm"/>
    <property type="evidence" value="ECO:0007669"/>
    <property type="project" value="TreeGrafter"/>
</dbReference>
<dbReference type="CDD" id="cd05930">
    <property type="entry name" value="A_NRPS"/>
    <property type="match status" value="1"/>
</dbReference>
<comment type="similarity">
    <text evidence="2">Belongs to the ATP-dependent AMP-binding enzyme family.</text>
</comment>
<dbReference type="SUPFAM" id="SSF56801">
    <property type="entry name" value="Acetyl-CoA synthetase-like"/>
    <property type="match status" value="2"/>
</dbReference>
<dbReference type="Pfam" id="PF00550">
    <property type="entry name" value="PP-binding"/>
    <property type="match status" value="2"/>
</dbReference>
<dbReference type="CDD" id="cd12115">
    <property type="entry name" value="A_NRPS_Sfm_like"/>
    <property type="match status" value="1"/>
</dbReference>
<evidence type="ECO:0000256" key="3">
    <source>
        <dbReference type="ARBA" id="ARBA00022450"/>
    </source>
</evidence>
<dbReference type="Gene3D" id="2.30.38.10">
    <property type="entry name" value="Luciferase, Domain 3"/>
    <property type="match status" value="1"/>
</dbReference>
<dbReference type="PANTHER" id="PTHR45527">
    <property type="entry name" value="NONRIBOSOMAL PEPTIDE SYNTHETASE"/>
    <property type="match status" value="1"/>
</dbReference>
<keyword evidence="4" id="KW-0597">Phosphoprotein</keyword>
<reference evidence="7 8" key="1">
    <citation type="submission" date="2020-07" db="EMBL/GenBank/DDBJ databases">
        <authorList>
            <person name="Feng H."/>
        </authorList>
    </citation>
    <scope>NUCLEOTIDE SEQUENCE [LARGE SCALE GENOMIC DNA]</scope>
    <source>
        <strain evidence="8">s-10</strain>
    </source>
</reference>
<dbReference type="SUPFAM" id="SSF47336">
    <property type="entry name" value="ACP-like"/>
    <property type="match status" value="2"/>
</dbReference>
<dbReference type="Gene3D" id="1.10.1200.10">
    <property type="entry name" value="ACP-like"/>
    <property type="match status" value="2"/>
</dbReference>
<dbReference type="InterPro" id="IPR023213">
    <property type="entry name" value="CAT-like_dom_sf"/>
</dbReference>
<dbReference type="GO" id="GO:0003824">
    <property type="term" value="F:catalytic activity"/>
    <property type="evidence" value="ECO:0007669"/>
    <property type="project" value="InterPro"/>
</dbReference>
<organism evidence="7 8">
    <name type="scientific">Paenactinomyces guangxiensis</name>
    <dbReference type="NCBI Taxonomy" id="1490290"/>
    <lineage>
        <taxon>Bacteria</taxon>
        <taxon>Bacillati</taxon>
        <taxon>Bacillota</taxon>
        <taxon>Bacilli</taxon>
        <taxon>Bacillales</taxon>
        <taxon>Thermoactinomycetaceae</taxon>
        <taxon>Paenactinomyces</taxon>
    </lineage>
</organism>
<dbReference type="SMART" id="SM00823">
    <property type="entry name" value="PKS_PP"/>
    <property type="match status" value="2"/>
</dbReference>
<dbReference type="GO" id="GO:0031177">
    <property type="term" value="F:phosphopantetheine binding"/>
    <property type="evidence" value="ECO:0007669"/>
    <property type="project" value="InterPro"/>
</dbReference>
<dbReference type="PANTHER" id="PTHR45527:SF1">
    <property type="entry name" value="FATTY ACID SYNTHASE"/>
    <property type="match status" value="1"/>
</dbReference>
<dbReference type="Pfam" id="PF00501">
    <property type="entry name" value="AMP-binding"/>
    <property type="match status" value="2"/>
</dbReference>
<dbReference type="GO" id="GO:0044550">
    <property type="term" value="P:secondary metabolite biosynthetic process"/>
    <property type="evidence" value="ECO:0007669"/>
    <property type="project" value="TreeGrafter"/>
</dbReference>
<dbReference type="Gene3D" id="3.40.50.12780">
    <property type="entry name" value="N-terminal domain of ligase-like"/>
    <property type="match status" value="1"/>
</dbReference>
<dbReference type="Gene3D" id="3.30.559.30">
    <property type="entry name" value="Nonribosomal peptide synthetase, condensation domain"/>
    <property type="match status" value="2"/>
</dbReference>
<dbReference type="InterPro" id="IPR025110">
    <property type="entry name" value="AMP-bd_C"/>
</dbReference>
<dbReference type="NCBIfam" id="TIGR01733">
    <property type="entry name" value="AA-adenyl-dom"/>
    <property type="match status" value="2"/>
</dbReference>
<dbReference type="FunFam" id="3.40.50.980:FF:000001">
    <property type="entry name" value="Non-ribosomal peptide synthetase"/>
    <property type="match status" value="1"/>
</dbReference>
<dbReference type="Gene3D" id="3.30.559.10">
    <property type="entry name" value="Chloramphenicol acetyltransferase-like domain"/>
    <property type="match status" value="1"/>
</dbReference>
<accession>A0A7W2A7T8</accession>
<dbReference type="EMBL" id="JACEIQ010000002">
    <property type="protein sequence ID" value="MBA4493457.1"/>
    <property type="molecule type" value="Genomic_DNA"/>
</dbReference>
<evidence type="ECO:0000256" key="5">
    <source>
        <dbReference type="SAM" id="MobiDB-lite"/>
    </source>
</evidence>
<dbReference type="PROSITE" id="PS50075">
    <property type="entry name" value="CARRIER"/>
    <property type="match status" value="2"/>
</dbReference>
<evidence type="ECO:0000313" key="8">
    <source>
        <dbReference type="Proteomes" id="UP000535491"/>
    </source>
</evidence>
<dbReference type="Gene3D" id="3.40.50.980">
    <property type="match status" value="2"/>
</dbReference>
<name>A0A7W2A7T8_9BACL</name>
<evidence type="ECO:0000256" key="1">
    <source>
        <dbReference type="ARBA" id="ARBA00001957"/>
    </source>
</evidence>
<keyword evidence="8" id="KW-1185">Reference proteome</keyword>
<feature type="region of interest" description="Disordered" evidence="5">
    <location>
        <begin position="1800"/>
        <end position="1821"/>
    </location>
</feature>
<comment type="cofactor">
    <cofactor evidence="1">
        <name>pantetheine 4'-phosphate</name>
        <dbReference type="ChEBI" id="CHEBI:47942"/>
    </cofactor>
</comment>
<dbReference type="FunFam" id="1.10.1200.10:FF:000005">
    <property type="entry name" value="Nonribosomal peptide synthetase 1"/>
    <property type="match status" value="1"/>
</dbReference>
<dbReference type="NCBIfam" id="NF003417">
    <property type="entry name" value="PRK04813.1"/>
    <property type="match status" value="2"/>
</dbReference>
<dbReference type="Pfam" id="PF13193">
    <property type="entry name" value="AMP-binding_C"/>
    <property type="match status" value="2"/>
</dbReference>
<feature type="compositionally biased region" description="Basic and acidic residues" evidence="5">
    <location>
        <begin position="1802"/>
        <end position="1817"/>
    </location>
</feature>
<keyword evidence="3" id="KW-0596">Phosphopantetheine</keyword>
<dbReference type="InterPro" id="IPR020845">
    <property type="entry name" value="AMP-binding_CS"/>
</dbReference>
<gene>
    <name evidence="7" type="ORF">H1191_03955</name>
</gene>
<proteinExistence type="inferred from homology"/>
<dbReference type="Gene3D" id="3.30.300.30">
    <property type="match status" value="2"/>
</dbReference>
<sequence>MYTEDSQNAHHDYWAKILSKPLPILTLPGERLGELNQSEWKEIDFNLFEVHQLNELSQEVEVPVPIILLTMFHVLIYRYTNQQDLLVGFPVSNKNSNTTQKSNTLILRTIIKDTTTFVDLCKHIYNNVVQAGLYQSLPSKTLIEEDLYKLTFVYQSQTQSISNVFLCSPGEQFDKKAIANFIFIENDESIRSKIIYKHPILDNDILINMIYNYQSLIRSIFSNPQQEISKIPLLSEQEYELIMSWNPNPSDFIYPKEKCLHELFEDQVDQTPDKTAVIFHKNEITYKELNEQSNKLASYLKSKGVGPDVLVGICLERSIELIVGIMGILKAGGAYVPIDPRYPQDRVTHIVKDTNTPLVLTSERCVNLFEGIDLDTICLDTELDHILSLDIPLPKKEVMPTNLAYVIYTSGTTGKPKGVAIEHHSPVALLHWALSIYPLDTLSGVLASTSICFDLSVFEIFLPLICGGKVVLVDNLFSLIDLPVANEVSLINTVPSVLAEYLRFNTIPHSVKVVNLAGEPLKSSLVRQIYQAESVEYVYNLYGPTEDTTYSTYELILRDSQNEPTIGKPIANTHIYILDKQLKPVPIGVEGELYIAGEGLARGYLNQPDLTDHKFIPNPVKDGPYTRVYKTGDLARFRVDGSIEYIGRIDDQVKVRGHRIELQEIETVLLKYPGIQQALVLVREDLTNHLKCLVAYIVLNKNLKQKKEILIKNIWSYLKNKLPDYMVPSYFEFIDHIPLTYNGKVDRNALPVLSAQHNNELSESIVGPRDDIEEKIVQFISEILPINCVGIYDSFFEIGGDSLSAVRLMARIRDYFEVELTLQMILEMRTIAELADFIKKSVPTKKSKSIIGEMNSHESSQMTISQKSLWLMDKLYGGSSQYNIVKAFRIKGDLDVKRIEYSLNRIIERHDALRTNFRNRGDGNPISVIHNKKELKIEVKDFSHWRDNQLDQQVTLFIQNESNYQFDLEKETLIRVTILKLAAHEYVMVFNLHHIIADGWSMILLIEELLGFYYGNIDDTKPPFQFSDYVILENKKLQDVSYKRQLQYWKAQLNNCPTYFSLPTDRPRETMRTFQGGCYHFTLPIKYKELIKIYSQREGVTPYMVLVSIFIALLYRYTMQNEIVVGMPISNRSSSYMEKSIGFFLNTLVLRVDASGYPTFNQLLKRVRKVMLEAFNNKDVTFEMLIDKLKIKRPTQFNPLFQVMFNFFKPPFKLVNNGELIIKEMKIEKTLAKYDMDFYLEETEEELKGYVEFNKDLFNKETIVQFVEHYQALLGAILIDDFKPIPQYFLSSATRQQKQKVEIKEVEDGSFTVFKSDEVEQSLVDRFCQQVNKYPEKIAVLTKSDCLTYKSLNELANGVAHKILGAGLEKQKIGLFFEQGVHMVVGLIGTLKAGSAYVPIDPFFPDKKILFMADDAELNAIVTNSRNLKRVSRLFSNSSKMIINIDECHIVDENPEIKIDPDELAYILYTSGSTGIPKGVMQSHRNVLHHIKNYTNSIKLSPNDRLIQLASYCFDAAVMDMFGALMNGATLYPLNVREESFTEIGEWIKKQKITVYHSTPTLFRYLLEYFNDEKFHDIRVVVLGGEAAHQKDVSLYKKHFTKDCFFVNGLGPTECTIGLQYVLDQETSLKSQYVPVGYPVEDVEVLLLDEKGNPTDLFGEIAFKSRYVALGYWNRLDESSKAFLNDSSKKIFRTGDLARLLPDGTLLYLGRKDFQFKVRGYKVDPSEIELSLLELPYIKDALVVVHSNKNDEPLVVAYVVHMNHISMPMQEIRNDLKAKLPEYMIPTRFEFVKTIPLTSNGKMDRHSLPRPTEHQEKAGGSIVEPQNETEEMILDIWKRVLGQLEFGVTDDFFELGGHSLQAIQMMTEINRAFQVKIPLHVLFEFPTISCLAEYIKTET</sequence>
<evidence type="ECO:0000313" key="7">
    <source>
        <dbReference type="EMBL" id="MBA4493457.1"/>
    </source>
</evidence>
<dbReference type="InterPro" id="IPR001242">
    <property type="entry name" value="Condensation_dom"/>
</dbReference>
<dbReference type="RefSeq" id="WP_181750686.1">
    <property type="nucleotide sequence ID" value="NZ_JACEIQ010000002.1"/>
</dbReference>
<dbReference type="GO" id="GO:0008610">
    <property type="term" value="P:lipid biosynthetic process"/>
    <property type="evidence" value="ECO:0007669"/>
    <property type="project" value="UniProtKB-ARBA"/>
</dbReference>
<dbReference type="CDD" id="cd19531">
    <property type="entry name" value="LCL_NRPS-like"/>
    <property type="match status" value="1"/>
</dbReference>
<dbReference type="InterPro" id="IPR045851">
    <property type="entry name" value="AMP-bd_C_sf"/>
</dbReference>
<dbReference type="PROSITE" id="PS00455">
    <property type="entry name" value="AMP_BINDING"/>
    <property type="match status" value="2"/>
</dbReference>
<protein>
    <submittedName>
        <fullName evidence="7">Amino acid adenylation domain-containing protein</fullName>
    </submittedName>
</protein>